<dbReference type="PANTHER" id="PTHR10828">
    <property type="entry name" value="M-PHASE INDUCER PHOSPHATASE DUAL SPECIFICITY PHOSPHATASE CDC25"/>
    <property type="match status" value="1"/>
</dbReference>
<dbReference type="Gene3D" id="3.40.250.10">
    <property type="entry name" value="Rhodanese-like domain"/>
    <property type="match status" value="1"/>
</dbReference>
<dbReference type="AlphaFoldDB" id="A0A4Y9Z7V5"/>
<keyword evidence="3" id="KW-1185">Reference proteome</keyword>
<evidence type="ECO:0000313" key="2">
    <source>
        <dbReference type="EMBL" id="TFY70956.1"/>
    </source>
</evidence>
<protein>
    <recommendedName>
        <fullName evidence="1">Rhodanese domain-containing protein</fullName>
    </recommendedName>
</protein>
<dbReference type="Proteomes" id="UP000298327">
    <property type="component" value="Unassembled WGS sequence"/>
</dbReference>
<dbReference type="InterPro" id="IPR036873">
    <property type="entry name" value="Rhodanese-like_dom_sf"/>
</dbReference>
<sequence length="139" mass="15815">MPLSYIDPDELARIIKSDKVPHKDYIVVDVRDDDYIGGNIKSSHNAPSSQFLMNVDQLVEKTKDVPMIIFHCALSQQRGPKAARIYSETRDNLQLAGKDTDHQILVLRGGFTEFQAKFRNDPGLVENWDPDVWAAEWTS</sequence>
<gene>
    <name evidence="2" type="ORF">EVG20_g2046</name>
</gene>
<dbReference type="GO" id="GO:0005634">
    <property type="term" value="C:nucleus"/>
    <property type="evidence" value="ECO:0007669"/>
    <property type="project" value="TreeGrafter"/>
</dbReference>
<name>A0A4Y9Z7V5_9AGAM</name>
<dbReference type="OrthoDB" id="102559at2759"/>
<accession>A0A4Y9Z7V5</accession>
<evidence type="ECO:0000259" key="1">
    <source>
        <dbReference type="PROSITE" id="PS50206"/>
    </source>
</evidence>
<evidence type="ECO:0000313" key="3">
    <source>
        <dbReference type="Proteomes" id="UP000298327"/>
    </source>
</evidence>
<comment type="caution">
    <text evidence="2">The sequence shown here is derived from an EMBL/GenBank/DDBJ whole genome shotgun (WGS) entry which is preliminary data.</text>
</comment>
<organism evidence="2 3">
    <name type="scientific">Dentipellis fragilis</name>
    <dbReference type="NCBI Taxonomy" id="205917"/>
    <lineage>
        <taxon>Eukaryota</taxon>
        <taxon>Fungi</taxon>
        <taxon>Dikarya</taxon>
        <taxon>Basidiomycota</taxon>
        <taxon>Agaricomycotina</taxon>
        <taxon>Agaricomycetes</taxon>
        <taxon>Russulales</taxon>
        <taxon>Hericiaceae</taxon>
        <taxon>Dentipellis</taxon>
    </lineage>
</organism>
<dbReference type="InterPro" id="IPR001763">
    <property type="entry name" value="Rhodanese-like_dom"/>
</dbReference>
<dbReference type="SUPFAM" id="SSF52821">
    <property type="entry name" value="Rhodanese/Cell cycle control phosphatase"/>
    <property type="match status" value="1"/>
</dbReference>
<dbReference type="EMBL" id="SEOQ01000073">
    <property type="protein sequence ID" value="TFY70956.1"/>
    <property type="molecule type" value="Genomic_DNA"/>
</dbReference>
<dbReference type="GO" id="GO:0005737">
    <property type="term" value="C:cytoplasm"/>
    <property type="evidence" value="ECO:0007669"/>
    <property type="project" value="TreeGrafter"/>
</dbReference>
<dbReference type="GO" id="GO:0004725">
    <property type="term" value="F:protein tyrosine phosphatase activity"/>
    <property type="evidence" value="ECO:0007669"/>
    <property type="project" value="TreeGrafter"/>
</dbReference>
<dbReference type="STRING" id="205917.A0A4Y9Z7V5"/>
<feature type="domain" description="Rhodanese" evidence="1">
    <location>
        <begin position="21"/>
        <end position="119"/>
    </location>
</feature>
<dbReference type="SMART" id="SM00450">
    <property type="entry name" value="RHOD"/>
    <property type="match status" value="1"/>
</dbReference>
<dbReference type="PROSITE" id="PS50206">
    <property type="entry name" value="RHODANESE_3"/>
    <property type="match status" value="1"/>
</dbReference>
<dbReference type="Pfam" id="PF00581">
    <property type="entry name" value="Rhodanese"/>
    <property type="match status" value="1"/>
</dbReference>
<dbReference type="PANTHER" id="PTHR10828:SF38">
    <property type="entry name" value="ARSENICAL-RESISTANCE PROTEIN 2-RELATED"/>
    <property type="match status" value="1"/>
</dbReference>
<reference evidence="2 3" key="1">
    <citation type="submission" date="2019-02" db="EMBL/GenBank/DDBJ databases">
        <title>Genome sequencing of the rare red list fungi Dentipellis fragilis.</title>
        <authorList>
            <person name="Buettner E."/>
            <person name="Kellner H."/>
        </authorList>
    </citation>
    <scope>NUCLEOTIDE SEQUENCE [LARGE SCALE GENOMIC DNA]</scope>
    <source>
        <strain evidence="2 3">DSM 105465</strain>
    </source>
</reference>
<proteinExistence type="predicted"/>